<protein>
    <submittedName>
        <fullName evidence="3">Uncharacterized protein</fullName>
    </submittedName>
</protein>
<name>A0ABN1YXJ3_9MICO</name>
<evidence type="ECO:0000256" key="2">
    <source>
        <dbReference type="SAM" id="Phobius"/>
    </source>
</evidence>
<evidence type="ECO:0000313" key="4">
    <source>
        <dbReference type="Proteomes" id="UP001501266"/>
    </source>
</evidence>
<organism evidence="3 4">
    <name type="scientific">Agrococcus citreus</name>
    <dbReference type="NCBI Taxonomy" id="84643"/>
    <lineage>
        <taxon>Bacteria</taxon>
        <taxon>Bacillati</taxon>
        <taxon>Actinomycetota</taxon>
        <taxon>Actinomycetes</taxon>
        <taxon>Micrococcales</taxon>
        <taxon>Microbacteriaceae</taxon>
        <taxon>Agrococcus</taxon>
    </lineage>
</organism>
<evidence type="ECO:0000256" key="1">
    <source>
        <dbReference type="SAM" id="MobiDB-lite"/>
    </source>
</evidence>
<dbReference type="RefSeq" id="WP_343920389.1">
    <property type="nucleotide sequence ID" value="NZ_BAAAKK010000005.1"/>
</dbReference>
<feature type="transmembrane region" description="Helical" evidence="2">
    <location>
        <begin position="96"/>
        <end position="121"/>
    </location>
</feature>
<reference evidence="3 4" key="1">
    <citation type="journal article" date="2019" name="Int. J. Syst. Evol. Microbiol.">
        <title>The Global Catalogue of Microorganisms (GCM) 10K type strain sequencing project: providing services to taxonomists for standard genome sequencing and annotation.</title>
        <authorList>
            <consortium name="The Broad Institute Genomics Platform"/>
            <consortium name="The Broad Institute Genome Sequencing Center for Infectious Disease"/>
            <person name="Wu L."/>
            <person name="Ma J."/>
        </authorList>
    </citation>
    <scope>NUCLEOTIDE SEQUENCE [LARGE SCALE GENOMIC DNA]</scope>
    <source>
        <strain evidence="3 4">JCM 12398</strain>
    </source>
</reference>
<feature type="region of interest" description="Disordered" evidence="1">
    <location>
        <begin position="1"/>
        <end position="20"/>
    </location>
</feature>
<feature type="transmembrane region" description="Helical" evidence="2">
    <location>
        <begin position="64"/>
        <end position="89"/>
    </location>
</feature>
<dbReference type="Proteomes" id="UP001501266">
    <property type="component" value="Unassembled WGS sequence"/>
</dbReference>
<keyword evidence="2" id="KW-1133">Transmembrane helix</keyword>
<gene>
    <name evidence="3" type="ORF">GCM10009640_22200</name>
</gene>
<comment type="caution">
    <text evidence="3">The sequence shown here is derived from an EMBL/GenBank/DDBJ whole genome shotgun (WGS) entry which is preliminary data.</text>
</comment>
<proteinExistence type="predicted"/>
<feature type="transmembrane region" description="Helical" evidence="2">
    <location>
        <begin position="28"/>
        <end position="52"/>
    </location>
</feature>
<keyword evidence="4" id="KW-1185">Reference proteome</keyword>
<accession>A0ABN1YXJ3</accession>
<evidence type="ECO:0000313" key="3">
    <source>
        <dbReference type="EMBL" id="GAA1424912.1"/>
    </source>
</evidence>
<dbReference type="EMBL" id="BAAAKK010000005">
    <property type="protein sequence ID" value="GAA1424912.1"/>
    <property type="molecule type" value="Genomic_DNA"/>
</dbReference>
<keyword evidence="2" id="KW-0472">Membrane</keyword>
<keyword evidence="2" id="KW-0812">Transmembrane</keyword>
<sequence>MLEDLLTEPRTPRPAPVRSARDRRRARLGVLSLWLLAAAAALQVFSLVQQFSHLFAPKPGELPVLVVVLVLVVLVGLGGVVAGCVAATVPDGRRTGVFGAALGLGFLVLFGAATSFGWGFLDALSASV</sequence>